<dbReference type="InterPro" id="IPR036163">
    <property type="entry name" value="HMA_dom_sf"/>
</dbReference>
<dbReference type="GO" id="GO:0046872">
    <property type="term" value="F:metal ion binding"/>
    <property type="evidence" value="ECO:0007669"/>
    <property type="project" value="UniProtKB-KW"/>
</dbReference>
<evidence type="ECO:0000313" key="4">
    <source>
        <dbReference type="Proteomes" id="UP000243579"/>
    </source>
</evidence>
<sequence length="72" mass="7318">MADVVTVFNVGMTCGGCSSACERILLKIDGVKSVACDIDAKTVVVTGTADPQVMLAALLKWSAASGKSVELA</sequence>
<dbReference type="InterPro" id="IPR006121">
    <property type="entry name" value="HMA_dom"/>
</dbReference>
<evidence type="ECO:0000313" key="3">
    <source>
        <dbReference type="EMBL" id="OQR84700.1"/>
    </source>
</evidence>
<dbReference type="Pfam" id="PF00403">
    <property type="entry name" value="HMA"/>
    <property type="match status" value="1"/>
</dbReference>
<dbReference type="CDD" id="cd00371">
    <property type="entry name" value="HMA"/>
    <property type="match status" value="1"/>
</dbReference>
<name>A0A1V9YG83_ACHHY</name>
<dbReference type="PANTHER" id="PTHR22814">
    <property type="entry name" value="COPPER TRANSPORT PROTEIN ATOX1-RELATED"/>
    <property type="match status" value="1"/>
</dbReference>
<dbReference type="Proteomes" id="UP000243579">
    <property type="component" value="Unassembled WGS sequence"/>
</dbReference>
<dbReference type="OrthoDB" id="689350at2759"/>
<dbReference type="Gene3D" id="3.30.70.100">
    <property type="match status" value="1"/>
</dbReference>
<dbReference type="SUPFAM" id="SSF55008">
    <property type="entry name" value="HMA, heavy metal-associated domain"/>
    <property type="match status" value="1"/>
</dbReference>
<organism evidence="3 4">
    <name type="scientific">Achlya hypogyna</name>
    <name type="common">Oomycete</name>
    <name type="synonym">Protoachlya hypogyna</name>
    <dbReference type="NCBI Taxonomy" id="1202772"/>
    <lineage>
        <taxon>Eukaryota</taxon>
        <taxon>Sar</taxon>
        <taxon>Stramenopiles</taxon>
        <taxon>Oomycota</taxon>
        <taxon>Saprolegniomycetes</taxon>
        <taxon>Saprolegniales</taxon>
        <taxon>Achlyaceae</taxon>
        <taxon>Achlya</taxon>
    </lineage>
</organism>
<proteinExistence type="predicted"/>
<dbReference type="EMBL" id="JNBR01001839">
    <property type="protein sequence ID" value="OQR84700.1"/>
    <property type="molecule type" value="Genomic_DNA"/>
</dbReference>
<keyword evidence="1" id="KW-0479">Metal-binding</keyword>
<accession>A0A1V9YG83</accession>
<keyword evidence="4" id="KW-1185">Reference proteome</keyword>
<gene>
    <name evidence="3" type="ORF">ACHHYP_13037</name>
</gene>
<comment type="caution">
    <text evidence="3">The sequence shown here is derived from an EMBL/GenBank/DDBJ whole genome shotgun (WGS) entry which is preliminary data.</text>
</comment>
<reference evidence="3 4" key="1">
    <citation type="journal article" date="2014" name="Genome Biol. Evol.">
        <title>The secreted proteins of Achlya hypogyna and Thraustotheca clavata identify the ancestral oomycete secretome and reveal gene acquisitions by horizontal gene transfer.</title>
        <authorList>
            <person name="Misner I."/>
            <person name="Blouin N."/>
            <person name="Leonard G."/>
            <person name="Richards T.A."/>
            <person name="Lane C.E."/>
        </authorList>
    </citation>
    <scope>NUCLEOTIDE SEQUENCE [LARGE SCALE GENOMIC DNA]</scope>
    <source>
        <strain evidence="3 4">ATCC 48635</strain>
    </source>
</reference>
<dbReference type="PANTHER" id="PTHR22814:SF287">
    <property type="entry name" value="COPPER TRANSPORT PROTEIN ATX1"/>
    <property type="match status" value="1"/>
</dbReference>
<feature type="domain" description="HMA" evidence="2">
    <location>
        <begin position="3"/>
        <end position="70"/>
    </location>
</feature>
<evidence type="ECO:0000256" key="1">
    <source>
        <dbReference type="ARBA" id="ARBA00022723"/>
    </source>
</evidence>
<evidence type="ECO:0000259" key="2">
    <source>
        <dbReference type="PROSITE" id="PS50846"/>
    </source>
</evidence>
<dbReference type="AlphaFoldDB" id="A0A1V9YG83"/>
<dbReference type="STRING" id="1202772.A0A1V9YG83"/>
<dbReference type="PROSITE" id="PS50846">
    <property type="entry name" value="HMA_2"/>
    <property type="match status" value="1"/>
</dbReference>
<protein>
    <recommendedName>
        <fullName evidence="2">HMA domain-containing protein</fullName>
    </recommendedName>
</protein>